<accession>A0A166R9X1</accession>
<evidence type="ECO:0000256" key="1">
    <source>
        <dbReference type="SAM" id="MobiDB-lite"/>
    </source>
</evidence>
<dbReference type="AlphaFoldDB" id="A0A166R9X1"/>
<reference evidence="2 3" key="1">
    <citation type="submission" date="2015-06" db="EMBL/GenBank/DDBJ databases">
        <title>Survival trade-offs in plant roots during colonization by closely related pathogenic and mutualistic fungi.</title>
        <authorList>
            <person name="Hacquard S."/>
            <person name="Kracher B."/>
            <person name="Hiruma K."/>
            <person name="Weinman A."/>
            <person name="Muench P."/>
            <person name="Garrido Oter R."/>
            <person name="Ver Loren van Themaat E."/>
            <person name="Dallerey J.-F."/>
            <person name="Damm U."/>
            <person name="Henrissat B."/>
            <person name="Lespinet O."/>
            <person name="Thon M."/>
            <person name="Kemen E."/>
            <person name="McHardy A.C."/>
            <person name="Schulze-Lefert P."/>
            <person name="O'Connell R.J."/>
        </authorList>
    </citation>
    <scope>NUCLEOTIDE SEQUENCE [LARGE SCALE GENOMIC DNA]</scope>
    <source>
        <strain evidence="2 3">MAFF 238704</strain>
    </source>
</reference>
<proteinExistence type="predicted"/>
<protein>
    <submittedName>
        <fullName evidence="2">Uncharacterized protein</fullName>
    </submittedName>
</protein>
<name>A0A166R9X1_COLIC</name>
<sequence length="276" mass="30280">MSGDAYATGVKREPSPSATFSQSCNKRARLSSAADKPIFGRLEIAADTNCKNIIQVNSKHVGENKSIIDHLSDDTFALCGPREQAHAMLDKILDHSNKATFTCIARLVSDTEKAAEPKPSPAGAHNETEVLPATEPDGSVLTRHSLRAALDKWLAWGSPSIKLELLVDEMASLEPQGRSVELLVIQGYAAKNPETSVVSFVSLYCKWQRKYFDRLAKQGKTQVGKDTVRFVLLVRVWGLSGNPDLSAFPWNKLRPGDMAGGPSPSYESFLQKRKQK</sequence>
<dbReference type="STRING" id="1573173.A0A166R9X1"/>
<keyword evidence="3" id="KW-1185">Reference proteome</keyword>
<feature type="region of interest" description="Disordered" evidence="1">
    <location>
        <begin position="1"/>
        <end position="23"/>
    </location>
</feature>
<gene>
    <name evidence="2" type="ORF">CI238_09522</name>
</gene>
<dbReference type="EMBL" id="LFIW01002495">
    <property type="protein sequence ID" value="KZL68961.1"/>
    <property type="molecule type" value="Genomic_DNA"/>
</dbReference>
<dbReference type="Proteomes" id="UP000076584">
    <property type="component" value="Unassembled WGS sequence"/>
</dbReference>
<feature type="region of interest" description="Disordered" evidence="1">
    <location>
        <begin position="256"/>
        <end position="276"/>
    </location>
</feature>
<evidence type="ECO:0000313" key="2">
    <source>
        <dbReference type="EMBL" id="KZL68961.1"/>
    </source>
</evidence>
<evidence type="ECO:0000313" key="3">
    <source>
        <dbReference type="Proteomes" id="UP000076584"/>
    </source>
</evidence>
<comment type="caution">
    <text evidence="2">The sequence shown here is derived from an EMBL/GenBank/DDBJ whole genome shotgun (WGS) entry which is preliminary data.</text>
</comment>
<organism evidence="2 3">
    <name type="scientific">Colletotrichum incanum</name>
    <name type="common">Soybean anthracnose fungus</name>
    <dbReference type="NCBI Taxonomy" id="1573173"/>
    <lineage>
        <taxon>Eukaryota</taxon>
        <taxon>Fungi</taxon>
        <taxon>Dikarya</taxon>
        <taxon>Ascomycota</taxon>
        <taxon>Pezizomycotina</taxon>
        <taxon>Sordariomycetes</taxon>
        <taxon>Hypocreomycetidae</taxon>
        <taxon>Glomerellales</taxon>
        <taxon>Glomerellaceae</taxon>
        <taxon>Colletotrichum</taxon>
        <taxon>Colletotrichum spaethianum species complex</taxon>
    </lineage>
</organism>
<feature type="region of interest" description="Disordered" evidence="1">
    <location>
        <begin position="114"/>
        <end position="137"/>
    </location>
</feature>